<comment type="caution">
    <text evidence="2">The sequence shown here is derived from an EMBL/GenBank/DDBJ whole genome shotgun (WGS) entry which is preliminary data.</text>
</comment>
<gene>
    <name evidence="2" type="ORF">EYF80_031897</name>
</gene>
<evidence type="ECO:0000256" key="1">
    <source>
        <dbReference type="SAM" id="MobiDB-lite"/>
    </source>
</evidence>
<evidence type="ECO:0000313" key="3">
    <source>
        <dbReference type="Proteomes" id="UP000314294"/>
    </source>
</evidence>
<protein>
    <submittedName>
        <fullName evidence="2">Uncharacterized protein</fullName>
    </submittedName>
</protein>
<feature type="compositionally biased region" description="Acidic residues" evidence="1">
    <location>
        <begin position="11"/>
        <end position="41"/>
    </location>
</feature>
<proteinExistence type="predicted"/>
<dbReference type="Proteomes" id="UP000314294">
    <property type="component" value="Unassembled WGS sequence"/>
</dbReference>
<evidence type="ECO:0000313" key="2">
    <source>
        <dbReference type="EMBL" id="TNN57898.1"/>
    </source>
</evidence>
<dbReference type="EMBL" id="SRLO01000394">
    <property type="protein sequence ID" value="TNN57898.1"/>
    <property type="molecule type" value="Genomic_DNA"/>
</dbReference>
<feature type="compositionally biased region" description="Basic residues" evidence="1">
    <location>
        <begin position="96"/>
        <end position="105"/>
    </location>
</feature>
<sequence>MCLFQAFDVLGDMEEEEEEEEEEEGEEEEEEEKEAEDEEEEACRVRMKTPLAPWAEPSPWRTDPWLRLHRGRRGVFTLAGPNTGLDRDKQPPRLSRGPRTHRGSLGRHGFSIRPRHM</sequence>
<reference evidence="2 3" key="1">
    <citation type="submission" date="2019-03" db="EMBL/GenBank/DDBJ databases">
        <title>First draft genome of Liparis tanakae, snailfish: a comprehensive survey of snailfish specific genes.</title>
        <authorList>
            <person name="Kim W."/>
            <person name="Song I."/>
            <person name="Jeong J.-H."/>
            <person name="Kim D."/>
            <person name="Kim S."/>
            <person name="Ryu S."/>
            <person name="Song J.Y."/>
            <person name="Lee S.K."/>
        </authorList>
    </citation>
    <scope>NUCLEOTIDE SEQUENCE [LARGE SCALE GENOMIC DNA]</scope>
    <source>
        <tissue evidence="2">Muscle</tissue>
    </source>
</reference>
<dbReference type="AlphaFoldDB" id="A0A4Z2GWD8"/>
<name>A0A4Z2GWD8_9TELE</name>
<organism evidence="2 3">
    <name type="scientific">Liparis tanakae</name>
    <name type="common">Tanaka's snailfish</name>
    <dbReference type="NCBI Taxonomy" id="230148"/>
    <lineage>
        <taxon>Eukaryota</taxon>
        <taxon>Metazoa</taxon>
        <taxon>Chordata</taxon>
        <taxon>Craniata</taxon>
        <taxon>Vertebrata</taxon>
        <taxon>Euteleostomi</taxon>
        <taxon>Actinopterygii</taxon>
        <taxon>Neopterygii</taxon>
        <taxon>Teleostei</taxon>
        <taxon>Neoteleostei</taxon>
        <taxon>Acanthomorphata</taxon>
        <taxon>Eupercaria</taxon>
        <taxon>Perciformes</taxon>
        <taxon>Cottioidei</taxon>
        <taxon>Cottales</taxon>
        <taxon>Liparidae</taxon>
        <taxon>Liparis</taxon>
    </lineage>
</organism>
<accession>A0A4Z2GWD8</accession>
<feature type="region of interest" description="Disordered" evidence="1">
    <location>
        <begin position="76"/>
        <end position="117"/>
    </location>
</feature>
<keyword evidence="3" id="KW-1185">Reference proteome</keyword>
<feature type="region of interest" description="Disordered" evidence="1">
    <location>
        <begin position="1"/>
        <end position="63"/>
    </location>
</feature>